<accession>A0A934NBA4</accession>
<evidence type="ECO:0000313" key="2">
    <source>
        <dbReference type="EMBL" id="MBJ7602256.1"/>
    </source>
</evidence>
<dbReference type="EMBL" id="JAEKNQ010000019">
    <property type="protein sequence ID" value="MBJ7602256.1"/>
    <property type="molecule type" value="Genomic_DNA"/>
</dbReference>
<comment type="caution">
    <text evidence="2">The sequence shown here is derived from an EMBL/GenBank/DDBJ whole genome shotgun (WGS) entry which is preliminary data.</text>
</comment>
<reference evidence="2 3" key="1">
    <citation type="submission" date="2020-10" db="EMBL/GenBank/DDBJ databases">
        <title>Ca. Dormibacterota MAGs.</title>
        <authorList>
            <person name="Montgomery K."/>
        </authorList>
    </citation>
    <scope>NUCLEOTIDE SEQUENCE [LARGE SCALE GENOMIC DNA]</scope>
    <source>
        <strain evidence="2">SC8811_S16_3</strain>
    </source>
</reference>
<organism evidence="2 3">
    <name type="scientific">Candidatus Dormiibacter inghamiae</name>
    <dbReference type="NCBI Taxonomy" id="3127013"/>
    <lineage>
        <taxon>Bacteria</taxon>
        <taxon>Bacillati</taxon>
        <taxon>Candidatus Dormiibacterota</taxon>
        <taxon>Candidatus Dormibacteria</taxon>
        <taxon>Candidatus Dormibacterales</taxon>
        <taxon>Candidatus Dormibacteraceae</taxon>
        <taxon>Candidatus Dormiibacter</taxon>
    </lineage>
</organism>
<sequence length="603" mass="65034">MDLSKLDPRLRAHVSGTVDVEVGALAPRAAQRSQSSYFPTSDDGCPSNRDHNIKVNQNCLNIADPDLQGRSQAQNETAIAVNQYHPQSVVGSYNDYRRGDGTCGLSFSRDAAGSWTDSTVPNGFTRGGPFNKPREYWQAGGDTSVAWDTRGNAYLSCQVFNRGSAVSPNPDQSSAFLVFRSTQNQAASWNFPGRYATVANDTAGSGAILEDKALLSVDNHVGSPFRDRIYVTWTEFTATTAYIYEVHSSDYGETFSARHLVSSVSALCQFPVSGPTGGCDNNQFSQPFTGSDGALYVVWSNYNTVDFSVTRPGPARYQVLMARSTNGGDSFGPPQRVGTYYELPDCATYTGQDAGRACVPEKASTSNSVFRASQYPSGAVNPRDPKEISVSFGSYINRHSNERNGCIPTGSVTLSEAGLYTGVRIPGACNNDILLSASSDGGNTFTGSAADPRNLTSLTVARGQRTTDQWFQWLAYNRSGSLAVSYYDRQYGSDEQTGFSDFSISGSEDLRHFAVRRVTSSSMPPPTQFSGLFWGDYTGLDASERAYPIWSDTRSPELFVCPGTATGPGNPPKLCGMKDPQGPANDQDIYASGVQIPAGDDDR</sequence>
<name>A0A934NBA4_9BACT</name>
<evidence type="ECO:0000313" key="3">
    <source>
        <dbReference type="Proteomes" id="UP000620075"/>
    </source>
</evidence>
<feature type="region of interest" description="Disordered" evidence="1">
    <location>
        <begin position="29"/>
        <end position="49"/>
    </location>
</feature>
<protein>
    <submittedName>
        <fullName evidence="2">Exo-alpha-sialidase</fullName>
    </submittedName>
</protein>
<dbReference type="Proteomes" id="UP000620075">
    <property type="component" value="Unassembled WGS sequence"/>
</dbReference>
<feature type="region of interest" description="Disordered" evidence="1">
    <location>
        <begin position="565"/>
        <end position="603"/>
    </location>
</feature>
<dbReference type="InterPro" id="IPR036278">
    <property type="entry name" value="Sialidase_sf"/>
</dbReference>
<gene>
    <name evidence="2" type="ORF">JF888_03540</name>
</gene>
<dbReference type="SUPFAM" id="SSF50939">
    <property type="entry name" value="Sialidases"/>
    <property type="match status" value="1"/>
</dbReference>
<dbReference type="AlphaFoldDB" id="A0A934NBA4"/>
<dbReference type="RefSeq" id="WP_338176659.1">
    <property type="nucleotide sequence ID" value="NZ_JAEKNQ010000019.1"/>
</dbReference>
<evidence type="ECO:0000256" key="1">
    <source>
        <dbReference type="SAM" id="MobiDB-lite"/>
    </source>
</evidence>
<proteinExistence type="predicted"/>